<accession>A0AB39ZEB6</accession>
<dbReference type="CTD" id="40304"/>
<sequence>MYLIRNKMSTLELNGSEMGVGSSKPVRTSEETIGDVYSIKSEDNTNFDGYEDILAAQGDDTSSGYINFLRDYIKRYGDFYTCEGLVLGARERWADMSFRHRCEYCANPAELLKLKCGDGENMEYEDDAPRDNFFGGRNVTGGSDNVCHKKRAPRCCKPRKSCAKPKRMKSCAKPKRMKSCAKPRPRSRAACPKPKCKPACAKARPRCPKPKPRCSKPKQRCPM</sequence>
<dbReference type="RefSeq" id="XP_016933873.2">
    <property type="nucleotide sequence ID" value="XM_017078384.4"/>
</dbReference>
<name>A0AB39ZEB6_DROSZ</name>
<evidence type="ECO:0000313" key="2">
    <source>
        <dbReference type="Proteomes" id="UP001652628"/>
    </source>
</evidence>
<gene>
    <name evidence="3" type="primary">Mst77F</name>
</gene>
<feature type="compositionally biased region" description="Basic residues" evidence="1">
    <location>
        <begin position="203"/>
        <end position="223"/>
    </location>
</feature>
<feature type="compositionally biased region" description="Low complexity" evidence="1">
    <location>
        <begin position="188"/>
        <end position="202"/>
    </location>
</feature>
<organism evidence="2 3">
    <name type="scientific">Drosophila suzukii</name>
    <name type="common">Spotted-wing drosophila fruit fly</name>
    <dbReference type="NCBI Taxonomy" id="28584"/>
    <lineage>
        <taxon>Eukaryota</taxon>
        <taxon>Metazoa</taxon>
        <taxon>Ecdysozoa</taxon>
        <taxon>Arthropoda</taxon>
        <taxon>Hexapoda</taxon>
        <taxon>Insecta</taxon>
        <taxon>Pterygota</taxon>
        <taxon>Neoptera</taxon>
        <taxon>Endopterygota</taxon>
        <taxon>Diptera</taxon>
        <taxon>Brachycera</taxon>
        <taxon>Muscomorpha</taxon>
        <taxon>Ephydroidea</taxon>
        <taxon>Drosophilidae</taxon>
        <taxon>Drosophila</taxon>
        <taxon>Sophophora</taxon>
    </lineage>
</organism>
<proteinExistence type="predicted"/>
<evidence type="ECO:0000313" key="3">
    <source>
        <dbReference type="RefSeq" id="XP_016933873.2"/>
    </source>
</evidence>
<dbReference type="GeneID" id="108012886"/>
<feature type="compositionally biased region" description="Basic residues" evidence="1">
    <location>
        <begin position="174"/>
        <end position="187"/>
    </location>
</feature>
<dbReference type="AlphaFoldDB" id="A0AB39ZEB6"/>
<reference evidence="3" key="1">
    <citation type="submission" date="2025-08" db="UniProtKB">
        <authorList>
            <consortium name="RefSeq"/>
        </authorList>
    </citation>
    <scope>IDENTIFICATION</scope>
</reference>
<dbReference type="Proteomes" id="UP001652628">
    <property type="component" value="Chromosome 3"/>
</dbReference>
<protein>
    <submittedName>
        <fullName evidence="3">Histone-like protein 18C</fullName>
    </submittedName>
</protein>
<feature type="region of interest" description="Disordered" evidence="1">
    <location>
        <begin position="174"/>
        <end position="223"/>
    </location>
</feature>
<keyword evidence="2" id="KW-1185">Reference proteome</keyword>
<evidence type="ECO:0000256" key="1">
    <source>
        <dbReference type="SAM" id="MobiDB-lite"/>
    </source>
</evidence>